<name>A0ACC7MU69_9PSED</name>
<protein>
    <submittedName>
        <fullName evidence="1">Glyoxalase superfamily protein</fullName>
    </submittedName>
</protein>
<evidence type="ECO:0000313" key="2">
    <source>
        <dbReference type="Proteomes" id="UP001622950"/>
    </source>
</evidence>
<organism evidence="1 2">
    <name type="scientific">Pseudomonas neuropathica</name>
    <dbReference type="NCBI Taxonomy" id="2730425"/>
    <lineage>
        <taxon>Bacteria</taxon>
        <taxon>Pseudomonadati</taxon>
        <taxon>Pseudomonadota</taxon>
        <taxon>Gammaproteobacteria</taxon>
        <taxon>Pseudomonadales</taxon>
        <taxon>Pseudomonadaceae</taxon>
        <taxon>Pseudomonas</taxon>
    </lineage>
</organism>
<accession>A0ACC7MU69</accession>
<proteinExistence type="predicted"/>
<comment type="caution">
    <text evidence="1">The sequence shown here is derived from an EMBL/GenBank/DDBJ whole genome shotgun (WGS) entry which is preliminary data.</text>
</comment>
<dbReference type="Proteomes" id="UP001622950">
    <property type="component" value="Unassembled WGS sequence"/>
</dbReference>
<keyword evidence="2" id="KW-1185">Reference proteome</keyword>
<evidence type="ECO:0000313" key="1">
    <source>
        <dbReference type="EMBL" id="MFK9082116.1"/>
    </source>
</evidence>
<reference evidence="1" key="1">
    <citation type="submission" date="2024-11" db="EMBL/GenBank/DDBJ databases">
        <authorList>
            <person name="Lucas J.A."/>
        </authorList>
    </citation>
    <scope>NUCLEOTIDE SEQUENCE</scope>
    <source>
        <strain evidence="1">Z 8.8</strain>
    </source>
</reference>
<dbReference type="EMBL" id="JBJHQE010000027">
    <property type="protein sequence ID" value="MFK9082116.1"/>
    <property type="molecule type" value="Genomic_DNA"/>
</dbReference>
<gene>
    <name evidence="1" type="ORF">ACJEBM_15695</name>
</gene>
<sequence>MFSIEQAKQMAKQLRASLEERNQSLSHSTALELVAEQLGYKDWNTASAMLPQADTQPSSTVTFDKPIPILRMFDEAKAREFYLDFLGFSVEFEHRFEADLPLYLGISRNGLQLHLSEHHGDASPGSTVFVPMNNIEQLRDELLAKRYGYGRPEIVQQGWGQVLEVYDPFGNRIRFCQG</sequence>